<name>A0ABR9RYT2_9BURK</name>
<sequence>MSNDPSVPRILQQQPQRESDPQQQQSGGTDFQSRGQAQGQQGDAGKVEGEGSYTATRDYQKNIKEYLDKADVQSDAEAAKPRSESEARELEQAEREGKSHSKGER</sequence>
<feature type="compositionally biased region" description="Low complexity" evidence="1">
    <location>
        <begin position="12"/>
        <end position="26"/>
    </location>
</feature>
<evidence type="ECO:0000313" key="2">
    <source>
        <dbReference type="EMBL" id="MBE7366391.1"/>
    </source>
</evidence>
<keyword evidence="3" id="KW-1185">Reference proteome</keyword>
<comment type="caution">
    <text evidence="2">The sequence shown here is derived from an EMBL/GenBank/DDBJ whole genome shotgun (WGS) entry which is preliminary data.</text>
</comment>
<dbReference type="EMBL" id="JADDIV010000001">
    <property type="protein sequence ID" value="MBE7366391.1"/>
    <property type="molecule type" value="Genomic_DNA"/>
</dbReference>
<evidence type="ECO:0000256" key="1">
    <source>
        <dbReference type="SAM" id="MobiDB-lite"/>
    </source>
</evidence>
<evidence type="ECO:0000313" key="3">
    <source>
        <dbReference type="Proteomes" id="UP000806285"/>
    </source>
</evidence>
<organism evidence="2 3">
    <name type="scientific">Ramlibacter pallidus</name>
    <dbReference type="NCBI Taxonomy" id="2780087"/>
    <lineage>
        <taxon>Bacteria</taxon>
        <taxon>Pseudomonadati</taxon>
        <taxon>Pseudomonadota</taxon>
        <taxon>Betaproteobacteria</taxon>
        <taxon>Burkholderiales</taxon>
        <taxon>Comamonadaceae</taxon>
        <taxon>Ramlibacter</taxon>
    </lineage>
</organism>
<feature type="region of interest" description="Disordered" evidence="1">
    <location>
        <begin position="1"/>
        <end position="105"/>
    </location>
</feature>
<dbReference type="Proteomes" id="UP000806285">
    <property type="component" value="Unassembled WGS sequence"/>
</dbReference>
<proteinExistence type="predicted"/>
<reference evidence="2 3" key="1">
    <citation type="submission" date="2020-10" db="EMBL/GenBank/DDBJ databases">
        <title>Ramlibacter sp. HM2 16S ribosomal RNA gene Genome sequencing and assembly.</title>
        <authorList>
            <person name="Kang M."/>
        </authorList>
    </citation>
    <scope>NUCLEOTIDE SEQUENCE [LARGE SCALE GENOMIC DNA]</scope>
    <source>
        <strain evidence="2 3">HM2</strain>
    </source>
</reference>
<gene>
    <name evidence="2" type="ORF">IM787_02305</name>
</gene>
<accession>A0ABR9RYT2</accession>
<feature type="compositionally biased region" description="Low complexity" evidence="1">
    <location>
        <begin position="35"/>
        <end position="44"/>
    </location>
</feature>
<feature type="compositionally biased region" description="Basic and acidic residues" evidence="1">
    <location>
        <begin position="58"/>
        <end position="105"/>
    </location>
</feature>
<protein>
    <submittedName>
        <fullName evidence="2">Uncharacterized protein</fullName>
    </submittedName>
</protein>
<dbReference type="RefSeq" id="WP_193675010.1">
    <property type="nucleotide sequence ID" value="NZ_JADDIV010000001.1"/>
</dbReference>